<dbReference type="Gene3D" id="3.30.420.10">
    <property type="entry name" value="Ribonuclease H-like superfamily/Ribonuclease H"/>
    <property type="match status" value="1"/>
</dbReference>
<keyword evidence="2" id="KW-1185">Reference proteome</keyword>
<dbReference type="OrthoDB" id="10047206at2759"/>
<dbReference type="Proteomes" id="UP000276133">
    <property type="component" value="Unassembled WGS sequence"/>
</dbReference>
<feature type="non-terminal residue" evidence="1">
    <location>
        <position position="196"/>
    </location>
</feature>
<dbReference type="STRING" id="10195.A0A3M7R7X1"/>
<protein>
    <submittedName>
        <fullName evidence="1">Transposon Tf2-6 poly</fullName>
    </submittedName>
</protein>
<evidence type="ECO:0000313" key="1">
    <source>
        <dbReference type="EMBL" id="RNA19501.1"/>
    </source>
</evidence>
<feature type="non-terminal residue" evidence="1">
    <location>
        <position position="1"/>
    </location>
</feature>
<dbReference type="GO" id="GO:0003676">
    <property type="term" value="F:nucleic acid binding"/>
    <property type="evidence" value="ECO:0007669"/>
    <property type="project" value="InterPro"/>
</dbReference>
<evidence type="ECO:0000313" key="2">
    <source>
        <dbReference type="Proteomes" id="UP000276133"/>
    </source>
</evidence>
<organism evidence="1 2">
    <name type="scientific">Brachionus plicatilis</name>
    <name type="common">Marine rotifer</name>
    <name type="synonym">Brachionus muelleri</name>
    <dbReference type="NCBI Taxonomy" id="10195"/>
    <lineage>
        <taxon>Eukaryota</taxon>
        <taxon>Metazoa</taxon>
        <taxon>Spiralia</taxon>
        <taxon>Gnathifera</taxon>
        <taxon>Rotifera</taxon>
        <taxon>Eurotatoria</taxon>
        <taxon>Monogononta</taxon>
        <taxon>Pseudotrocha</taxon>
        <taxon>Ploima</taxon>
        <taxon>Brachionidae</taxon>
        <taxon>Brachionus</taxon>
    </lineage>
</organism>
<name>A0A3M7R7X1_BRAPC</name>
<accession>A0A3M7R7X1</accession>
<proteinExistence type="predicted"/>
<dbReference type="EMBL" id="REGN01004033">
    <property type="protein sequence ID" value="RNA19501.1"/>
    <property type="molecule type" value="Genomic_DNA"/>
</dbReference>
<reference evidence="1 2" key="1">
    <citation type="journal article" date="2018" name="Sci. Rep.">
        <title>Genomic signatures of local adaptation to the degree of environmental predictability in rotifers.</title>
        <authorList>
            <person name="Franch-Gras L."/>
            <person name="Hahn C."/>
            <person name="Garcia-Roger E.M."/>
            <person name="Carmona M.J."/>
            <person name="Serra M."/>
            <person name="Gomez A."/>
        </authorList>
    </citation>
    <scope>NUCLEOTIDE SEQUENCE [LARGE SCALE GENOMIC DNA]</scope>
    <source>
        <strain evidence="1">HYR1</strain>
    </source>
</reference>
<sequence>DKENWDKYLPIVLMSYRNKIHSSTNFTPYELLFGRFMNNFDKIDSNIANEEELTLLRRTAEIKFLLENKLPKTIENLKSSKIKQIKTQNRQKQVTFDTLKLDDEVYIKNEKIQNKFEPSYTGPFFIDRITEYGNYNLKNEKGDRIEESYPRWRLKLAKQEVSTTNSISDDKNEQKDEISEIEKILDHKKIGRGFRY</sequence>
<comment type="caution">
    <text evidence="1">The sequence shown here is derived from an EMBL/GenBank/DDBJ whole genome shotgun (WGS) entry which is preliminary data.</text>
</comment>
<dbReference type="AlphaFoldDB" id="A0A3M7R7X1"/>
<dbReference type="InterPro" id="IPR036397">
    <property type="entry name" value="RNaseH_sf"/>
</dbReference>
<gene>
    <name evidence="1" type="ORF">BpHYR1_018815</name>
</gene>